<dbReference type="Gene3D" id="3.30.70.920">
    <property type="match status" value="1"/>
</dbReference>
<dbReference type="PANTHER" id="PTHR38603:SF1">
    <property type="entry name" value="CHAPERONE NAPD"/>
    <property type="match status" value="1"/>
</dbReference>
<comment type="function">
    <text evidence="4">Chaperone for NapA, the catalytic subunit of the periplasmic nitrate reductase. It binds directly and specifically to the twin-arginine signal peptide of NapA, preventing premature interaction with the Tat translocase and premature export.</text>
</comment>
<dbReference type="GeneID" id="56478909"/>
<dbReference type="HOGENOM" id="CLU_155794_2_1_4"/>
<organism evidence="5 6">
    <name type="scientific">Bordetella bronchiseptica 253</name>
    <dbReference type="NCBI Taxonomy" id="568707"/>
    <lineage>
        <taxon>Bacteria</taxon>
        <taxon>Pseudomonadati</taxon>
        <taxon>Pseudomonadota</taxon>
        <taxon>Betaproteobacteria</taxon>
        <taxon>Burkholderiales</taxon>
        <taxon>Alcaligenaceae</taxon>
        <taxon>Bordetella</taxon>
    </lineage>
</organism>
<comment type="similarity">
    <text evidence="4">Belongs to the NapD family.</text>
</comment>
<dbReference type="GO" id="GO:0005048">
    <property type="term" value="F:signal sequence binding"/>
    <property type="evidence" value="ECO:0007669"/>
    <property type="project" value="UniProtKB-UniRule"/>
</dbReference>
<dbReference type="Proteomes" id="UP000007564">
    <property type="component" value="Chromosome"/>
</dbReference>
<sequence length="111" mass="11415">MAQPPMSALPSRALAPPPVAELHITSMVVHALPGRAQALGAAIAALPGAEIHAVSDTGKLVVTLEAHSTGEMLERIAAVQGQDGVLASAMVYQHIDTLDSMNEEIDDVNGS</sequence>
<dbReference type="EMBL" id="HE965806">
    <property type="protein sequence ID" value="CCJ52519.1"/>
    <property type="molecule type" value="Genomic_DNA"/>
</dbReference>
<dbReference type="OrthoDB" id="9181043at2"/>
<dbReference type="GO" id="GO:0005737">
    <property type="term" value="C:cytoplasm"/>
    <property type="evidence" value="ECO:0007669"/>
    <property type="project" value="UniProtKB-SubCell"/>
</dbReference>
<dbReference type="KEGG" id="bbh:BN112_0601"/>
<accession>A0A0C6P2U5</accession>
<evidence type="ECO:0000256" key="2">
    <source>
        <dbReference type="ARBA" id="ARBA00022490"/>
    </source>
</evidence>
<evidence type="ECO:0000313" key="6">
    <source>
        <dbReference type="Proteomes" id="UP000007564"/>
    </source>
</evidence>
<dbReference type="PANTHER" id="PTHR38603">
    <property type="entry name" value="CHAPERONE NAPD"/>
    <property type="match status" value="1"/>
</dbReference>
<evidence type="ECO:0000313" key="5">
    <source>
        <dbReference type="EMBL" id="CCJ52519.1"/>
    </source>
</evidence>
<name>A0A0C6P2U5_BORBO</name>
<dbReference type="InterPro" id="IPR005623">
    <property type="entry name" value="Chaperone_NapD_NO3_reduct"/>
</dbReference>
<reference evidence="5 6" key="1">
    <citation type="journal article" date="2012" name="BMC Genomics">
        <title>Comparative genomics of the classical Bordetella subspecies: the evolution and exchange of virulence-associated diversity amongst closely related pathogens.</title>
        <authorList>
            <person name="Park J."/>
            <person name="Zhang Y."/>
            <person name="Buboltz A.M."/>
            <person name="Zhang X."/>
            <person name="Schuster S.C."/>
            <person name="Ahuja U."/>
            <person name="Liu M."/>
            <person name="Miller J.F."/>
            <person name="Sebaihia M."/>
            <person name="Bentley S.D."/>
            <person name="Parkhill J."/>
            <person name="Harvill E.T."/>
        </authorList>
    </citation>
    <scope>NUCLEOTIDE SEQUENCE [LARGE SCALE GENOMIC DNA]</scope>
    <source>
        <strain evidence="5 6">253</strain>
    </source>
</reference>
<keyword evidence="3 4" id="KW-0143">Chaperone</keyword>
<dbReference type="AlphaFoldDB" id="A0A0C6P2U5"/>
<protein>
    <recommendedName>
        <fullName evidence="4">Chaperone NapD</fullName>
    </recommendedName>
    <alternativeName>
        <fullName evidence="4">NapA signal peptide-binding chaperone NapD</fullName>
    </alternativeName>
</protein>
<dbReference type="Pfam" id="PF03927">
    <property type="entry name" value="NapD"/>
    <property type="match status" value="1"/>
</dbReference>
<comment type="subunit">
    <text evidence="4">Interacts with the cytoplasmic NapA precursor.</text>
</comment>
<dbReference type="GO" id="GO:0051224">
    <property type="term" value="P:negative regulation of protein transport"/>
    <property type="evidence" value="ECO:0007669"/>
    <property type="project" value="UniProtKB-UniRule"/>
</dbReference>
<proteinExistence type="inferred from homology"/>
<evidence type="ECO:0000256" key="3">
    <source>
        <dbReference type="ARBA" id="ARBA00023186"/>
    </source>
</evidence>
<keyword evidence="2 4" id="KW-0963">Cytoplasm</keyword>
<evidence type="ECO:0000256" key="1">
    <source>
        <dbReference type="ARBA" id="ARBA00004496"/>
    </source>
</evidence>
<gene>
    <name evidence="4 5" type="primary">napD</name>
    <name evidence="5" type="ORF">BN112_0601</name>
</gene>
<comment type="subcellular location">
    <subcellularLocation>
        <location evidence="1 4">Cytoplasm</location>
    </subcellularLocation>
</comment>
<dbReference type="RefSeq" id="WP_003811429.1">
    <property type="nucleotide sequence ID" value="NC_019382.1"/>
</dbReference>
<evidence type="ECO:0000256" key="4">
    <source>
        <dbReference type="HAMAP-Rule" id="MF_02200"/>
    </source>
</evidence>
<dbReference type="HAMAP" id="MF_02200">
    <property type="entry name" value="NapD"/>
    <property type="match status" value="1"/>
</dbReference>